<dbReference type="GO" id="GO:0008270">
    <property type="term" value="F:zinc ion binding"/>
    <property type="evidence" value="ECO:0007669"/>
    <property type="project" value="UniProtKB-KW"/>
</dbReference>
<feature type="region of interest" description="Disordered" evidence="2">
    <location>
        <begin position="54"/>
        <end position="77"/>
    </location>
</feature>
<dbReference type="SMART" id="SM00355">
    <property type="entry name" value="ZnF_C2H2"/>
    <property type="match status" value="2"/>
</dbReference>
<dbReference type="EMBL" id="KZ613970">
    <property type="protein sequence ID" value="PMD29957.1"/>
    <property type="molecule type" value="Genomic_DNA"/>
</dbReference>
<dbReference type="Gene3D" id="3.30.160.60">
    <property type="entry name" value="Classic Zinc Finger"/>
    <property type="match status" value="1"/>
</dbReference>
<dbReference type="InterPro" id="IPR013087">
    <property type="entry name" value="Znf_C2H2_type"/>
</dbReference>
<gene>
    <name evidence="4" type="ORF">L207DRAFT_642052</name>
</gene>
<keyword evidence="5" id="KW-1185">Reference proteome</keyword>
<feature type="region of interest" description="Disordered" evidence="2">
    <location>
        <begin position="747"/>
        <end position="795"/>
    </location>
</feature>
<accession>A0A2J6QUL8</accession>
<protein>
    <recommendedName>
        <fullName evidence="3">C2H2-type domain-containing protein</fullName>
    </recommendedName>
</protein>
<dbReference type="PROSITE" id="PS50157">
    <property type="entry name" value="ZINC_FINGER_C2H2_2"/>
    <property type="match status" value="1"/>
</dbReference>
<feature type="compositionally biased region" description="Low complexity" evidence="2">
    <location>
        <begin position="771"/>
        <end position="795"/>
    </location>
</feature>
<organism evidence="4 5">
    <name type="scientific">Hyaloscypha variabilis (strain UAMH 11265 / GT02V1 / F)</name>
    <name type="common">Meliniomyces variabilis</name>
    <dbReference type="NCBI Taxonomy" id="1149755"/>
    <lineage>
        <taxon>Eukaryota</taxon>
        <taxon>Fungi</taxon>
        <taxon>Dikarya</taxon>
        <taxon>Ascomycota</taxon>
        <taxon>Pezizomycotina</taxon>
        <taxon>Leotiomycetes</taxon>
        <taxon>Helotiales</taxon>
        <taxon>Hyaloscyphaceae</taxon>
        <taxon>Hyaloscypha</taxon>
        <taxon>Hyaloscypha variabilis</taxon>
    </lineage>
</organism>
<evidence type="ECO:0000259" key="3">
    <source>
        <dbReference type="PROSITE" id="PS50157"/>
    </source>
</evidence>
<evidence type="ECO:0000313" key="5">
    <source>
        <dbReference type="Proteomes" id="UP000235786"/>
    </source>
</evidence>
<keyword evidence="1" id="KW-0863">Zinc-finger</keyword>
<evidence type="ECO:0000256" key="2">
    <source>
        <dbReference type="SAM" id="MobiDB-lite"/>
    </source>
</evidence>
<evidence type="ECO:0000313" key="4">
    <source>
        <dbReference type="EMBL" id="PMD29957.1"/>
    </source>
</evidence>
<keyword evidence="1" id="KW-0479">Metal-binding</keyword>
<dbReference type="AlphaFoldDB" id="A0A2J6QUL8"/>
<evidence type="ECO:0000256" key="1">
    <source>
        <dbReference type="PROSITE-ProRule" id="PRU00042"/>
    </source>
</evidence>
<keyword evidence="1" id="KW-0862">Zinc</keyword>
<sequence>MNSFKLGLFPPVTAICGRCGSSPKRCMCYNRMEDLSPESWGGWNIDYPSDRELSSRKRRANESEIASDPNQGQTDRLRSEVDGLQAGLRYLYALDTIEEQDERDEDTLPHQVHFKRVQILQEFETQRQSLTDTFAFPTMGMTNDVPDLPAVLEDTQLLNPSAQVRDWPDTLNSDLDCIDDLYGNLANSNQRQNEAEHEKTESEWKNLFQEQIPARDPAWGGTWSRPWSDHITLFDVDEFDPQLQTAQWTVPPEQIRPSFSIPSPKPQESSMLYPKPQKSQWTTLEELRRTFNAFYLKFFELTAHHTSKGIKKLRLMYRNSKRLLDAGITTFRDVLDGHKPQTLKEVFAFTCLSYVMSTLLQKHRITDTSRIFSDANRWRLAIRREADRLVYDQVFKMLWPEINYAPDHASVWPESPNARDVNSIWGGAMPELSDKSHQPQDHGFHDHLLVLLQQTSTSDDFRFGDFLNIRKPELDRALESQIYPPPTTQPIAPPERLAEVFNYEEPFGELDPNHLGYTSCPIASLETLAQAEPLQATDEEIHESSPSLESLIQTTMFQVVLEFINFITSLGDLLFHLSGCGITSRRRKHAGEHSLRPIQDFSEFVTGTTNNILEPVNQDLGKQDETINAILSMAEAFVRHGNLQTVREVEEYIILTARYLASGYKSFTTIVSKILEHCLTASDQMTWDRVYPASTTDQEEYSLSYIKRKEATETVWAMQNFNNQDKTADTINFDTLTVTQMVNSTPQLCENESSSKGDSPPSKKAKRSPLSPNSVSTGQSSSTPNSSSGGDTTPPSKVHCHYANCKNVYTGNDARVNLRRHIRTVHEGSKAIKCPACGHEASRRDNVRKHFLLKHKGEVVPAVLMCKTRS</sequence>
<reference evidence="4 5" key="1">
    <citation type="submission" date="2016-04" db="EMBL/GenBank/DDBJ databases">
        <title>A degradative enzymes factory behind the ericoid mycorrhizal symbiosis.</title>
        <authorList>
            <consortium name="DOE Joint Genome Institute"/>
            <person name="Martino E."/>
            <person name="Morin E."/>
            <person name="Grelet G."/>
            <person name="Kuo A."/>
            <person name="Kohler A."/>
            <person name="Daghino S."/>
            <person name="Barry K."/>
            <person name="Choi C."/>
            <person name="Cichocki N."/>
            <person name="Clum A."/>
            <person name="Copeland A."/>
            <person name="Hainaut M."/>
            <person name="Haridas S."/>
            <person name="Labutti K."/>
            <person name="Lindquist E."/>
            <person name="Lipzen A."/>
            <person name="Khouja H.-R."/>
            <person name="Murat C."/>
            <person name="Ohm R."/>
            <person name="Olson A."/>
            <person name="Spatafora J."/>
            <person name="Veneault-Fourrey C."/>
            <person name="Henrissat B."/>
            <person name="Grigoriev I."/>
            <person name="Martin F."/>
            <person name="Perotto S."/>
        </authorList>
    </citation>
    <scope>NUCLEOTIDE SEQUENCE [LARGE SCALE GENOMIC DNA]</scope>
    <source>
        <strain evidence="4 5">F</strain>
    </source>
</reference>
<name>A0A2J6QUL8_HYAVF</name>
<dbReference type="Proteomes" id="UP000235786">
    <property type="component" value="Unassembled WGS sequence"/>
</dbReference>
<feature type="domain" description="C2H2-type" evidence="3">
    <location>
        <begin position="832"/>
        <end position="860"/>
    </location>
</feature>
<dbReference type="OrthoDB" id="5100145at2759"/>
<proteinExistence type="predicted"/>